<dbReference type="PANTHER" id="PTHR42870">
    <property type="entry name" value="ACETYL-COA C-ACETYLTRANSFERASE"/>
    <property type="match status" value="1"/>
</dbReference>
<dbReference type="PROSITE" id="PS00737">
    <property type="entry name" value="THIOLASE_2"/>
    <property type="match status" value="1"/>
</dbReference>
<sequence length="419" mass="44517">MMDEVFIIGSWSTTIGRKPADSFLDLTRAAVVGAIEDAGVPDIGQEIGSAWFGNVLMDFWGQHSTRGHFCLVPLEEEGVLARRLPIVNVEGGCATGSMALHGAIKDIRSGECELSLAIGVEKTFLPHASSAETFQMFRAGENSFAPERTIACYNDLLRPLGRRLQTGADRSMFMDTYAAQALAYTHRFGMTERQLAVVAAKNHNFAIDNERAQYRFAMTVDDVLEDRLVSPPLTRAMCAPIGDGAAAILVCSADFLDGCAPQVRARAVRVAGTAMTSGIHRRPEDLGLSRMAADRAYARAGIVPADIDVAELHDATSFGEIYQCEMMRFCDVGDGGAFAEAQETALGGSIPINTSGGLVSKGHPIGATGVSMTHEIVVQLRGEAGPRQVTGARTGLIENGGGIMGLEEAACCVTILSTA</sequence>
<dbReference type="InterPro" id="IPR016039">
    <property type="entry name" value="Thiolase-like"/>
</dbReference>
<dbReference type="Gene3D" id="3.40.47.10">
    <property type="match status" value="1"/>
</dbReference>
<dbReference type="EC" id="2.3.1.176" evidence="1"/>
<evidence type="ECO:0000259" key="8">
    <source>
        <dbReference type="Pfam" id="PF22691"/>
    </source>
</evidence>
<keyword evidence="5" id="KW-0446">Lipid-binding</keyword>
<dbReference type="AlphaFoldDB" id="A0A6N7Z6G8"/>
<dbReference type="Proteomes" id="UP000440096">
    <property type="component" value="Unassembled WGS sequence"/>
</dbReference>
<feature type="domain" description="Thiolase C-terminal" evidence="8">
    <location>
        <begin position="290"/>
        <end position="405"/>
    </location>
</feature>
<keyword evidence="3" id="KW-0808">Transferase</keyword>
<dbReference type="SUPFAM" id="SSF53901">
    <property type="entry name" value="Thiolase-like"/>
    <property type="match status" value="2"/>
</dbReference>
<evidence type="ECO:0000256" key="5">
    <source>
        <dbReference type="ARBA" id="ARBA00023121"/>
    </source>
</evidence>
<dbReference type="PIRSF" id="PIRSF000429">
    <property type="entry name" value="Ac-CoA_Ac_transf"/>
    <property type="match status" value="1"/>
</dbReference>
<keyword evidence="4" id="KW-0445">Lipid transport</keyword>
<dbReference type="PANTHER" id="PTHR42870:SF1">
    <property type="entry name" value="NON-SPECIFIC LIPID-TRANSFER PROTEIN-LIKE 2"/>
    <property type="match status" value="1"/>
</dbReference>
<dbReference type="InterPro" id="IPR020613">
    <property type="entry name" value="Thiolase_CS"/>
</dbReference>
<evidence type="ECO:0000256" key="3">
    <source>
        <dbReference type="ARBA" id="ARBA00022679"/>
    </source>
</evidence>
<evidence type="ECO:0000256" key="1">
    <source>
        <dbReference type="ARBA" id="ARBA00012352"/>
    </source>
</evidence>
<keyword evidence="2" id="KW-0813">Transport</keyword>
<organism evidence="9 10">
    <name type="scientific">Amycolatopsis pithecellobii</name>
    <dbReference type="NCBI Taxonomy" id="664692"/>
    <lineage>
        <taxon>Bacteria</taxon>
        <taxon>Bacillati</taxon>
        <taxon>Actinomycetota</taxon>
        <taxon>Actinomycetes</taxon>
        <taxon>Pseudonocardiales</taxon>
        <taxon>Pseudonocardiaceae</taxon>
        <taxon>Amycolatopsis</taxon>
    </lineage>
</organism>
<feature type="domain" description="Thiolase N-terminal" evidence="7">
    <location>
        <begin position="5"/>
        <end position="213"/>
    </location>
</feature>
<keyword evidence="10" id="KW-1185">Reference proteome</keyword>
<dbReference type="Pfam" id="PF22691">
    <property type="entry name" value="Thiolase_C_1"/>
    <property type="match status" value="1"/>
</dbReference>
<evidence type="ECO:0000256" key="6">
    <source>
        <dbReference type="ARBA" id="ARBA00032316"/>
    </source>
</evidence>
<dbReference type="OrthoDB" id="9785768at2"/>
<dbReference type="InterPro" id="IPR020616">
    <property type="entry name" value="Thiolase_N"/>
</dbReference>
<comment type="caution">
    <text evidence="9">The sequence shown here is derived from an EMBL/GenBank/DDBJ whole genome shotgun (WGS) entry which is preliminary data.</text>
</comment>
<dbReference type="GO" id="GO:0008289">
    <property type="term" value="F:lipid binding"/>
    <property type="evidence" value="ECO:0007669"/>
    <property type="project" value="UniProtKB-KW"/>
</dbReference>
<evidence type="ECO:0000256" key="2">
    <source>
        <dbReference type="ARBA" id="ARBA00022448"/>
    </source>
</evidence>
<dbReference type="CDD" id="cd00829">
    <property type="entry name" value="SCP-x_thiolase"/>
    <property type="match status" value="1"/>
</dbReference>
<evidence type="ECO:0000313" key="9">
    <source>
        <dbReference type="EMBL" id="MTD56531.1"/>
    </source>
</evidence>
<name>A0A6N7Z6G8_9PSEU</name>
<evidence type="ECO:0000256" key="4">
    <source>
        <dbReference type="ARBA" id="ARBA00023055"/>
    </source>
</evidence>
<dbReference type="GO" id="GO:0016747">
    <property type="term" value="F:acyltransferase activity, transferring groups other than amino-acyl groups"/>
    <property type="evidence" value="ECO:0007669"/>
    <property type="project" value="InterPro"/>
</dbReference>
<evidence type="ECO:0000313" key="10">
    <source>
        <dbReference type="Proteomes" id="UP000440096"/>
    </source>
</evidence>
<dbReference type="InterPro" id="IPR002155">
    <property type="entry name" value="Thiolase"/>
</dbReference>
<accession>A0A6N7Z6G8</accession>
<dbReference type="InterPro" id="IPR055140">
    <property type="entry name" value="Thiolase_C_2"/>
</dbReference>
<gene>
    <name evidence="9" type="ORF">GKO32_21515</name>
</gene>
<dbReference type="Pfam" id="PF00108">
    <property type="entry name" value="Thiolase_N"/>
    <property type="match status" value="1"/>
</dbReference>
<dbReference type="GO" id="GO:0006869">
    <property type="term" value="P:lipid transport"/>
    <property type="evidence" value="ECO:0007669"/>
    <property type="project" value="UniProtKB-KW"/>
</dbReference>
<dbReference type="EMBL" id="WMBA01000035">
    <property type="protein sequence ID" value="MTD56531.1"/>
    <property type="molecule type" value="Genomic_DNA"/>
</dbReference>
<evidence type="ECO:0000259" key="7">
    <source>
        <dbReference type="Pfam" id="PF00108"/>
    </source>
</evidence>
<proteinExistence type="predicted"/>
<protein>
    <recommendedName>
        <fullName evidence="1">propanoyl-CoA C-acyltransferase</fullName>
        <ecNumber evidence="1">2.3.1.176</ecNumber>
    </recommendedName>
    <alternativeName>
        <fullName evidence="6">Propanoyl-CoA C-acyltransferase</fullName>
    </alternativeName>
</protein>
<reference evidence="9 10" key="1">
    <citation type="submission" date="2019-11" db="EMBL/GenBank/DDBJ databases">
        <title>Draft genome of Amycolatopsis RM579.</title>
        <authorList>
            <person name="Duangmal K."/>
            <person name="Mingma R."/>
        </authorList>
    </citation>
    <scope>NUCLEOTIDE SEQUENCE [LARGE SCALE GENOMIC DNA]</scope>
    <source>
        <strain evidence="9 10">RM579</strain>
    </source>
</reference>